<dbReference type="GeneID" id="30010071"/>
<evidence type="ECO:0000259" key="1">
    <source>
        <dbReference type="Pfam" id="PF03795"/>
    </source>
</evidence>
<dbReference type="InterPro" id="IPR011008">
    <property type="entry name" value="Dimeric_a/b-barrel"/>
</dbReference>
<dbReference type="STRING" id="1367422.A0A178ZN52"/>
<dbReference type="OrthoDB" id="5519740at2759"/>
<proteinExistence type="predicted"/>
<dbReference type="PANTHER" id="PTHR33606:SF3">
    <property type="entry name" value="PROTEIN YCII"/>
    <property type="match status" value="1"/>
</dbReference>
<dbReference type="Proteomes" id="UP000078343">
    <property type="component" value="Unassembled WGS sequence"/>
</dbReference>
<reference evidence="2 3" key="1">
    <citation type="submission" date="2016-04" db="EMBL/GenBank/DDBJ databases">
        <title>Draft genome of Fonsecaea erecta CBS 125763.</title>
        <authorList>
            <person name="Weiss V.A."/>
            <person name="Vicente V.A."/>
            <person name="Raittz R.T."/>
            <person name="Moreno L.F."/>
            <person name="De Souza E.M."/>
            <person name="Pedrosa F.O."/>
            <person name="Steffens M.B."/>
            <person name="Faoro H."/>
            <person name="Tadra-Sfeir M.Z."/>
            <person name="Najafzadeh M.J."/>
            <person name="Felipe M.S."/>
            <person name="Teixeira M."/>
            <person name="Sun J."/>
            <person name="Xi L."/>
            <person name="Gomes R."/>
            <person name="De Azevedo C.M."/>
            <person name="Salgado C.G."/>
            <person name="Da Silva M.B."/>
            <person name="Nascimento M.F."/>
            <person name="Queiroz-Telles F."/>
            <person name="Attili D.S."/>
            <person name="Gorbushina A."/>
        </authorList>
    </citation>
    <scope>NUCLEOTIDE SEQUENCE [LARGE SCALE GENOMIC DNA]</scope>
    <source>
        <strain evidence="2 3">CBS 125763</strain>
    </source>
</reference>
<dbReference type="EMBL" id="LVYI01000004">
    <property type="protein sequence ID" value="OAP60901.1"/>
    <property type="molecule type" value="Genomic_DNA"/>
</dbReference>
<dbReference type="InterPro" id="IPR005545">
    <property type="entry name" value="YCII"/>
</dbReference>
<name>A0A178ZN52_9EURO</name>
<dbReference type="Gene3D" id="3.30.70.1060">
    <property type="entry name" value="Dimeric alpha+beta barrel"/>
    <property type="match status" value="1"/>
</dbReference>
<keyword evidence="3" id="KW-1185">Reference proteome</keyword>
<evidence type="ECO:0000313" key="2">
    <source>
        <dbReference type="EMBL" id="OAP60901.1"/>
    </source>
</evidence>
<dbReference type="InterPro" id="IPR051807">
    <property type="entry name" value="Sec-metab_biosynth-assoc"/>
</dbReference>
<dbReference type="PANTHER" id="PTHR33606">
    <property type="entry name" value="PROTEIN YCII"/>
    <property type="match status" value="1"/>
</dbReference>
<organism evidence="2 3">
    <name type="scientific">Fonsecaea erecta</name>
    <dbReference type="NCBI Taxonomy" id="1367422"/>
    <lineage>
        <taxon>Eukaryota</taxon>
        <taxon>Fungi</taxon>
        <taxon>Dikarya</taxon>
        <taxon>Ascomycota</taxon>
        <taxon>Pezizomycotina</taxon>
        <taxon>Eurotiomycetes</taxon>
        <taxon>Chaetothyriomycetidae</taxon>
        <taxon>Chaetothyriales</taxon>
        <taxon>Herpotrichiellaceae</taxon>
        <taxon>Fonsecaea</taxon>
    </lineage>
</organism>
<protein>
    <recommendedName>
        <fullName evidence="1">YCII-related domain-containing protein</fullName>
    </recommendedName>
</protein>
<dbReference type="SUPFAM" id="SSF54909">
    <property type="entry name" value="Dimeric alpha+beta barrel"/>
    <property type="match status" value="1"/>
</dbReference>
<evidence type="ECO:0000313" key="3">
    <source>
        <dbReference type="Proteomes" id="UP000078343"/>
    </source>
</evidence>
<gene>
    <name evidence="2" type="ORF">AYL99_05903</name>
</gene>
<feature type="domain" description="YCII-related" evidence="1">
    <location>
        <begin position="12"/>
        <end position="97"/>
    </location>
</feature>
<sequence>MSSSSATPTNEWLVIVPDHPNALEKRLAVRPQHLQGLKPKIDAGIVVFGGATLSQQPAEGETPNMTGSAMLIKANTEQEVRDFLDSDPYTKGGAWDASKAQIMPFKCAVRTAL</sequence>
<accession>A0A178ZN52</accession>
<comment type="caution">
    <text evidence="2">The sequence shown here is derived from an EMBL/GenBank/DDBJ whole genome shotgun (WGS) entry which is preliminary data.</text>
</comment>
<dbReference type="Pfam" id="PF03795">
    <property type="entry name" value="YCII"/>
    <property type="match status" value="1"/>
</dbReference>
<dbReference type="AlphaFoldDB" id="A0A178ZN52"/>
<dbReference type="RefSeq" id="XP_018694268.1">
    <property type="nucleotide sequence ID" value="XM_018837415.1"/>
</dbReference>